<feature type="region of interest" description="Disordered" evidence="1">
    <location>
        <begin position="362"/>
        <end position="381"/>
    </location>
</feature>
<feature type="region of interest" description="Disordered" evidence="1">
    <location>
        <begin position="302"/>
        <end position="355"/>
    </location>
</feature>
<proteinExistence type="predicted"/>
<dbReference type="AlphaFoldDB" id="A0A2J7ZTD2"/>
<keyword evidence="3" id="KW-1185">Reference proteome</keyword>
<feature type="compositionally biased region" description="Polar residues" evidence="1">
    <location>
        <begin position="229"/>
        <end position="241"/>
    </location>
</feature>
<feature type="compositionally biased region" description="Low complexity" evidence="1">
    <location>
        <begin position="80"/>
        <end position="102"/>
    </location>
</feature>
<evidence type="ECO:0000313" key="2">
    <source>
        <dbReference type="EMBL" id="PNH03534.1"/>
    </source>
</evidence>
<gene>
    <name evidence="2" type="ORF">TSOC_010398</name>
</gene>
<dbReference type="Proteomes" id="UP000236333">
    <property type="component" value="Unassembled WGS sequence"/>
</dbReference>
<feature type="region of interest" description="Disordered" evidence="1">
    <location>
        <begin position="1"/>
        <end position="48"/>
    </location>
</feature>
<evidence type="ECO:0000313" key="3">
    <source>
        <dbReference type="Proteomes" id="UP000236333"/>
    </source>
</evidence>
<protein>
    <submittedName>
        <fullName evidence="2">Uncharacterized protein</fullName>
    </submittedName>
</protein>
<feature type="compositionally biased region" description="Polar residues" evidence="1">
    <location>
        <begin position="28"/>
        <end position="43"/>
    </location>
</feature>
<feature type="region of interest" description="Disordered" evidence="1">
    <location>
        <begin position="220"/>
        <end position="245"/>
    </location>
</feature>
<name>A0A2J7ZTD2_9CHLO</name>
<feature type="region of interest" description="Disordered" evidence="1">
    <location>
        <begin position="80"/>
        <end position="104"/>
    </location>
</feature>
<sequence length="593" mass="58121">MVISPRLGCGTASATAQATAPTVRHSADTATAQRSTSSLLHTGSSDTASASAVSSSSAVCPDSSSPHACSATSRHAERAVAAPAAPAETPGVPDNSIVAAAAAPPPPGVPEPGLLRAGLPGRVALAAALAAAVSPRSASVCCTRKVAGPGGAPSGSGALPTPAGASCLASRLGSWGCGGPPPAAGLPYPSSQPSQERLAASSASSIDWAGSSCAMPCPPDMGRAGSWSEGGTTKRSSSQPSGYCPRRSELRISRSACAWAAGAPSSLRARGRAEVLLGLPTASKSGGHSAASVLRATLTTTSAKRRDAVGPQGCAAPARTCPTHNRAAEDGRGGSYDSAPDQWEGNGPRPVWPAASPLLAAAPPVGSRGRPGGERVGVGCFRNGREPQSACAGAAPRPAEQMRGSQRPKDRSDSGLRPPSDVPHTAAAPSAVTSTSSLLRSQKLMATMARSGCSRAPAPPPRVGLEPLPRLGLTRPAATAAYGEAAAAANMLPPDRGPGGGVLASAGDARSGGGGVPAPSAAAARAGSRCGGVAGVAGGCVGVRWWPCCASGGGVAGALPYCEGVGWLLCMACCAEKRRERSSSGSSPSEGEP</sequence>
<evidence type="ECO:0000256" key="1">
    <source>
        <dbReference type="SAM" id="MobiDB-lite"/>
    </source>
</evidence>
<reference evidence="2 3" key="1">
    <citation type="journal article" date="2017" name="Mol. Biol. Evol.">
        <title>The 4-celled Tetrabaena socialis nuclear genome reveals the essential components for genetic control of cell number at the origin of multicellularity in the volvocine lineage.</title>
        <authorList>
            <person name="Featherston J."/>
            <person name="Arakaki Y."/>
            <person name="Hanschen E.R."/>
            <person name="Ferris P.J."/>
            <person name="Michod R.E."/>
            <person name="Olson B.J.S.C."/>
            <person name="Nozaki H."/>
            <person name="Durand P.M."/>
        </authorList>
    </citation>
    <scope>NUCLEOTIDE SEQUENCE [LARGE SCALE GENOMIC DNA]</scope>
    <source>
        <strain evidence="2 3">NIES-571</strain>
    </source>
</reference>
<comment type="caution">
    <text evidence="2">The sequence shown here is derived from an EMBL/GenBank/DDBJ whole genome shotgun (WGS) entry which is preliminary data.</text>
</comment>
<feature type="compositionally biased region" description="Low complexity" evidence="1">
    <location>
        <begin position="11"/>
        <end position="22"/>
    </location>
</feature>
<dbReference type="EMBL" id="PGGS01000491">
    <property type="protein sequence ID" value="PNH03534.1"/>
    <property type="molecule type" value="Genomic_DNA"/>
</dbReference>
<accession>A0A2J7ZTD2</accession>
<feature type="compositionally biased region" description="Low complexity" evidence="1">
    <location>
        <begin position="425"/>
        <end position="437"/>
    </location>
</feature>
<feature type="region of interest" description="Disordered" evidence="1">
    <location>
        <begin position="388"/>
        <end position="437"/>
    </location>
</feature>
<organism evidence="2 3">
    <name type="scientific">Tetrabaena socialis</name>
    <dbReference type="NCBI Taxonomy" id="47790"/>
    <lineage>
        <taxon>Eukaryota</taxon>
        <taxon>Viridiplantae</taxon>
        <taxon>Chlorophyta</taxon>
        <taxon>core chlorophytes</taxon>
        <taxon>Chlorophyceae</taxon>
        <taxon>CS clade</taxon>
        <taxon>Chlamydomonadales</taxon>
        <taxon>Tetrabaenaceae</taxon>
        <taxon>Tetrabaena</taxon>
    </lineage>
</organism>